<dbReference type="SMR" id="A0A832T7H1"/>
<evidence type="ECO:0000256" key="6">
    <source>
        <dbReference type="ARBA" id="ARBA00022781"/>
    </source>
</evidence>
<evidence type="ECO:0000256" key="7">
    <source>
        <dbReference type="ARBA" id="ARBA00022813"/>
    </source>
</evidence>
<dbReference type="SUPFAM" id="SSF47917">
    <property type="entry name" value="C-terminal domain of alpha and beta subunits of F1 ATP synthase"/>
    <property type="match status" value="1"/>
</dbReference>
<dbReference type="InterPro" id="IPR031686">
    <property type="entry name" value="ATP-synth_a_Xtn"/>
</dbReference>
<dbReference type="EMBL" id="DUJN01000007">
    <property type="protein sequence ID" value="HII61658.1"/>
    <property type="molecule type" value="Genomic_DNA"/>
</dbReference>
<keyword evidence="13 14" id="KW-0066">ATP synthesis</keyword>
<dbReference type="NCBIfam" id="NF003220">
    <property type="entry name" value="PRK04192.1"/>
    <property type="match status" value="1"/>
</dbReference>
<keyword evidence="8 14" id="KW-0067">ATP-binding</keyword>
<evidence type="ECO:0000256" key="11">
    <source>
        <dbReference type="ARBA" id="ARBA00023065"/>
    </source>
</evidence>
<sequence length="964" mass="107855">MVAKGRIIRVTGPLVVADGMKGAKMYEVVRVGELGLIGEIIRLEGDKAVIQVYEETAGVRPGEPVVGTGASLSVELGPGLLTSIYDGIQRPLEVIREKTGDFIARGVTAPALPRDKKWHFIPKAKVGDKVVGGDIIGEVPETSIIVHKIMVPPGIEGEIVEIAEEGDYTIEEVIAKVKTPSGEIKELKMYQRWPVRVKRPYKEKLPPEVPLITGQRVIDTFFPQAKGGTAAIPGPFGSGKCVDGDTLVLTKEFGLIKIKELYEKLDGKGRKIVEGNEEWTELEKPITVYGYKDGKIVEIKATHVYKGVSSGMVEIRTRTGRKIKVTPIHRLFTGRVTKDGLILKEVMAMHVKPGDRIAVVKKIDGGEYIKLDSSNVGEIKVPEILNEELAEFLGYLMANGTLKSGIIEIYCDDESLLERVNSLSLKLFGVGGRIVQKVDGKALVIQSKPLVDVLRRLGVPEDKKVENWKVPRELLLSPSNVVRAFVNAYIKGKEEVEITLASEEGAYELSYLFAKLGIYVTISKSGEYYKVRVSRRGNLDTIPVEVNGMPKVLPYEDFRKFAKSIGLEEVAENHLQHIIFDEVIDVRYIPEPQEVYDVTTETHNFVGGNMPTLLHNTVTQHQLAKWSDAQVVIYIGCGERGNEMTDVLEEFPKLKDPKTGKPLMERTVLIANTSNMPVAAREASIYTGITIAEYFRDMGYDVALMADSTSRWAEALREISGRLEEMPGEEGYPAYLASKLAEFYERAGRVVTLGSDYRVGSVSVIGAVSPPGGDFSEPVVQNTLRVVKVFWALDADLARRRHFPAINWLTSYSLYVDAVKDWWHKNIDPEWKAMRDKAMALLQKESELQEIVRIVGPDALPERERAILLVARMLREDYLQQDAFDEVDTYCPPEKQVTMMRVLLNFYDKTMEAINRGVPLEEIAKLPVREEIGRMKFERDVSKIRSLIDKTNEQFEELFKKYGA</sequence>
<evidence type="ECO:0000256" key="1">
    <source>
        <dbReference type="ARBA" id="ARBA00004202"/>
    </source>
</evidence>
<feature type="domain" description="DOD-type homing endonuclease" evidence="15">
    <location>
        <begin position="392"/>
        <end position="518"/>
    </location>
</feature>
<keyword evidence="5 14" id="KW-0547">Nucleotide-binding</keyword>
<dbReference type="InterPro" id="IPR055190">
    <property type="entry name" value="ATP-synt_VA_C"/>
</dbReference>
<dbReference type="InterPro" id="IPR030934">
    <property type="entry name" value="Intein_C"/>
</dbReference>
<organism evidence="16 17">
    <name type="scientific">Pyrococcus horikoshii</name>
    <dbReference type="NCBI Taxonomy" id="53953"/>
    <lineage>
        <taxon>Archaea</taxon>
        <taxon>Methanobacteriati</taxon>
        <taxon>Methanobacteriota</taxon>
        <taxon>Thermococci</taxon>
        <taxon>Thermococcales</taxon>
        <taxon>Thermococcaceae</taxon>
        <taxon>Pyrococcus</taxon>
    </lineage>
</organism>
<comment type="similarity">
    <text evidence="2 14">Belongs to the ATPase alpha/beta chains family.</text>
</comment>
<dbReference type="HAMAP" id="MF_00309">
    <property type="entry name" value="ATP_synth_A_arch"/>
    <property type="match status" value="1"/>
</dbReference>
<keyword evidence="12 14" id="KW-0472">Membrane</keyword>
<evidence type="ECO:0000256" key="13">
    <source>
        <dbReference type="ARBA" id="ARBA00023310"/>
    </source>
</evidence>
<dbReference type="InterPro" id="IPR003586">
    <property type="entry name" value="Hint_dom_C"/>
</dbReference>
<dbReference type="Proteomes" id="UP000617544">
    <property type="component" value="Unassembled WGS sequence"/>
</dbReference>
<dbReference type="NCBIfam" id="TIGR01445">
    <property type="entry name" value="intein_Nterm"/>
    <property type="match status" value="1"/>
</dbReference>
<protein>
    <recommendedName>
        <fullName evidence="14">A-type ATP synthase subunit A</fullName>
        <ecNumber evidence="14">7.1.2.2</ecNumber>
    </recommendedName>
</protein>
<comment type="caution">
    <text evidence="14">Lacks conserved residue(s) required for the propagation of feature annotation.</text>
</comment>
<gene>
    <name evidence="14" type="primary">atpA</name>
    <name evidence="16" type="ORF">HA331_07965</name>
</gene>
<dbReference type="PROSITE" id="PS50817">
    <property type="entry name" value="INTEIN_N_TER"/>
    <property type="match status" value="1"/>
</dbReference>
<dbReference type="PROSITE" id="PS50818">
    <property type="entry name" value="INTEIN_C_TER"/>
    <property type="match status" value="1"/>
</dbReference>
<dbReference type="EC" id="7.1.2.2" evidence="14"/>
<dbReference type="GO" id="GO:0046933">
    <property type="term" value="F:proton-transporting ATP synthase activity, rotational mechanism"/>
    <property type="evidence" value="ECO:0007669"/>
    <property type="project" value="UniProtKB-UniRule"/>
</dbReference>
<dbReference type="PROSITE" id="PS50819">
    <property type="entry name" value="INTEIN_ENDONUCLEASE"/>
    <property type="match status" value="1"/>
</dbReference>
<keyword evidence="10" id="KW-0651">Protein splicing</keyword>
<comment type="subunit">
    <text evidence="14">Has multiple subunits with at least A(3), B(3), C, D, E, F, H, I and proteolipid K(x).</text>
</comment>
<dbReference type="Pfam" id="PF00006">
    <property type="entry name" value="ATP-synt_ab"/>
    <property type="match status" value="1"/>
</dbReference>
<evidence type="ECO:0000256" key="10">
    <source>
        <dbReference type="ARBA" id="ARBA00023000"/>
    </source>
</evidence>
<dbReference type="RefSeq" id="WP_010886039.1">
    <property type="nucleotide sequence ID" value="NZ_DUJN01000007.1"/>
</dbReference>
<evidence type="ECO:0000256" key="2">
    <source>
        <dbReference type="ARBA" id="ARBA00008936"/>
    </source>
</evidence>
<dbReference type="NCBIfam" id="TIGR01443">
    <property type="entry name" value="intein_Cterm"/>
    <property type="match status" value="1"/>
</dbReference>
<dbReference type="FunFam" id="1.10.1140.10:FF:000002">
    <property type="entry name" value="V-type proton ATPase catalytic subunit A"/>
    <property type="match status" value="1"/>
</dbReference>
<dbReference type="Pfam" id="PF22919">
    <property type="entry name" value="ATP-synt_VA_C"/>
    <property type="match status" value="1"/>
</dbReference>
<dbReference type="Gene3D" id="2.40.30.20">
    <property type="match status" value="1"/>
</dbReference>
<dbReference type="InterPro" id="IPR024034">
    <property type="entry name" value="ATPase_F1/V1_b/a_C"/>
</dbReference>
<dbReference type="Pfam" id="PF02874">
    <property type="entry name" value="ATP-synt_ab_N"/>
    <property type="match status" value="1"/>
</dbReference>
<dbReference type="GO" id="GO:0004519">
    <property type="term" value="F:endonuclease activity"/>
    <property type="evidence" value="ECO:0007669"/>
    <property type="project" value="InterPro"/>
</dbReference>
<evidence type="ECO:0000256" key="12">
    <source>
        <dbReference type="ARBA" id="ARBA00023136"/>
    </source>
</evidence>
<dbReference type="GeneID" id="1442821"/>
<dbReference type="InterPro" id="IPR000194">
    <property type="entry name" value="ATPase_F1/V1/A1_a/bsu_nucl-bd"/>
</dbReference>
<evidence type="ECO:0000259" key="15">
    <source>
        <dbReference type="PROSITE" id="PS50819"/>
    </source>
</evidence>
<evidence type="ECO:0000256" key="3">
    <source>
        <dbReference type="ARBA" id="ARBA00022448"/>
    </source>
</evidence>
<dbReference type="InterPro" id="IPR023366">
    <property type="entry name" value="ATP_synth_asu-like_sf"/>
</dbReference>
<dbReference type="FunFam" id="2.40.50.100:FF:000008">
    <property type="entry name" value="V-type proton ATPase catalytic subunit A"/>
    <property type="match status" value="1"/>
</dbReference>
<reference evidence="16" key="1">
    <citation type="journal article" date="2020" name="bioRxiv">
        <title>A rank-normalized archaeal taxonomy based on genome phylogeny resolves widespread incomplete and uneven classifications.</title>
        <authorList>
            <person name="Rinke C."/>
            <person name="Chuvochina M."/>
            <person name="Mussig A.J."/>
            <person name="Chaumeil P.-A."/>
            <person name="Waite D.W."/>
            <person name="Whitman W.B."/>
            <person name="Parks D.H."/>
            <person name="Hugenholtz P."/>
        </authorList>
    </citation>
    <scope>NUCLEOTIDE SEQUENCE</scope>
    <source>
        <strain evidence="16">UBA8834</strain>
    </source>
</reference>
<dbReference type="Pfam" id="PF14890">
    <property type="entry name" value="Intein_splicing"/>
    <property type="match status" value="1"/>
</dbReference>
<dbReference type="PANTHER" id="PTHR43607:SF1">
    <property type="entry name" value="H(+)-TRANSPORTING TWO-SECTOR ATPASE"/>
    <property type="match status" value="1"/>
</dbReference>
<keyword evidence="7" id="KW-0068">Autocatalytic cleavage</keyword>
<evidence type="ECO:0000313" key="16">
    <source>
        <dbReference type="EMBL" id="HII61658.1"/>
    </source>
</evidence>
<dbReference type="OMA" id="CFAKGTE"/>
<proteinExistence type="inferred from homology"/>
<dbReference type="SMART" id="SM00305">
    <property type="entry name" value="HintC"/>
    <property type="match status" value="1"/>
</dbReference>
<dbReference type="Gene3D" id="3.40.50.300">
    <property type="entry name" value="P-loop containing nucleotide triphosphate hydrolases"/>
    <property type="match status" value="2"/>
</dbReference>
<comment type="caution">
    <text evidence="16">The sequence shown here is derived from an EMBL/GenBank/DDBJ whole genome shotgun (WGS) entry which is preliminary data.</text>
</comment>
<evidence type="ECO:0000256" key="9">
    <source>
        <dbReference type="ARBA" id="ARBA00022967"/>
    </source>
</evidence>
<dbReference type="SUPFAM" id="SSF52540">
    <property type="entry name" value="P-loop containing nucleoside triphosphate hydrolases"/>
    <property type="match status" value="2"/>
</dbReference>
<keyword evidence="4 14" id="KW-1003">Cell membrane</keyword>
<comment type="catalytic activity">
    <reaction evidence="14">
        <text>ATP + H2O + 4 H(+)(in) = ADP + phosphate + 5 H(+)(out)</text>
        <dbReference type="Rhea" id="RHEA:57720"/>
        <dbReference type="ChEBI" id="CHEBI:15377"/>
        <dbReference type="ChEBI" id="CHEBI:15378"/>
        <dbReference type="ChEBI" id="CHEBI:30616"/>
        <dbReference type="ChEBI" id="CHEBI:43474"/>
        <dbReference type="ChEBI" id="CHEBI:456216"/>
        <dbReference type="EC" id="7.1.2.2"/>
    </reaction>
</comment>
<dbReference type="InterPro" id="IPR004100">
    <property type="entry name" value="ATPase_F1/V1/A1_a/bsu_N"/>
</dbReference>
<dbReference type="PANTHER" id="PTHR43607">
    <property type="entry name" value="V-TYPE PROTON ATPASE CATALYTIC SUBUNIT A"/>
    <property type="match status" value="1"/>
</dbReference>
<accession>A0A832T7H1</accession>
<comment type="function">
    <text evidence="14">Component of the A-type ATP synthase that produces ATP from ADP in the presence of a proton gradient across the membrane. The A chain is the catalytic subunit.</text>
</comment>
<dbReference type="Gene3D" id="2.170.16.10">
    <property type="entry name" value="Hedgehog/Intein (Hint) domain"/>
    <property type="match status" value="2"/>
</dbReference>
<name>A0A832T7H1_PYRHR</name>
<dbReference type="InterPro" id="IPR027417">
    <property type="entry name" value="P-loop_NTPase"/>
</dbReference>
<dbReference type="GO" id="GO:0016539">
    <property type="term" value="P:intein-mediated protein splicing"/>
    <property type="evidence" value="ECO:0007669"/>
    <property type="project" value="InterPro"/>
</dbReference>
<dbReference type="CDD" id="cd18111">
    <property type="entry name" value="ATP-synt_V_A-type_alpha_C"/>
    <property type="match status" value="1"/>
</dbReference>
<dbReference type="CDD" id="cd18119">
    <property type="entry name" value="ATP-synt_V_A-type_alpha_N"/>
    <property type="match status" value="1"/>
</dbReference>
<dbReference type="SUPFAM" id="SSF51294">
    <property type="entry name" value="Hedgehog/intein (Hint) domain"/>
    <property type="match status" value="1"/>
</dbReference>
<dbReference type="Gene3D" id="1.10.1140.10">
    <property type="entry name" value="Bovine Mitochondrial F1-atpase, Atp Synthase Beta Chain, Chain D, domain 3"/>
    <property type="match status" value="1"/>
</dbReference>
<dbReference type="SUPFAM" id="SSF55608">
    <property type="entry name" value="Homing endonucleases"/>
    <property type="match status" value="1"/>
</dbReference>
<keyword evidence="3 14" id="KW-0813">Transport</keyword>
<keyword evidence="11 14" id="KW-0406">Ion transport</keyword>
<evidence type="ECO:0000256" key="8">
    <source>
        <dbReference type="ARBA" id="ARBA00022840"/>
    </source>
</evidence>
<dbReference type="InterPro" id="IPR020003">
    <property type="entry name" value="ATPase_a/bsu_AS"/>
</dbReference>
<dbReference type="FunFam" id="2.40.30.20:FF:000002">
    <property type="entry name" value="V-type proton ATPase catalytic subunit A"/>
    <property type="match status" value="1"/>
</dbReference>
<dbReference type="InterPro" id="IPR006141">
    <property type="entry name" value="Intein_N"/>
</dbReference>
<comment type="subcellular location">
    <subcellularLocation>
        <location evidence="1 14">Cell membrane</location>
        <topology evidence="1 14">Peripheral membrane protein</topology>
    </subcellularLocation>
</comment>
<dbReference type="InterPro" id="IPR003587">
    <property type="entry name" value="Hint_dom_N"/>
</dbReference>
<dbReference type="GO" id="GO:0046961">
    <property type="term" value="F:proton-transporting ATPase activity, rotational mechanism"/>
    <property type="evidence" value="ECO:0007669"/>
    <property type="project" value="InterPro"/>
</dbReference>
<dbReference type="AlphaFoldDB" id="A0A832T7H1"/>
<dbReference type="CDD" id="cd01134">
    <property type="entry name" value="V_A-ATPase_A"/>
    <property type="match status" value="1"/>
</dbReference>
<dbReference type="GO" id="GO:0005524">
    <property type="term" value="F:ATP binding"/>
    <property type="evidence" value="ECO:0007669"/>
    <property type="project" value="UniProtKB-UniRule"/>
</dbReference>
<dbReference type="InterPro" id="IPR036844">
    <property type="entry name" value="Hint_dom_sf"/>
</dbReference>
<evidence type="ECO:0000313" key="17">
    <source>
        <dbReference type="Proteomes" id="UP000617544"/>
    </source>
</evidence>
<dbReference type="InterPro" id="IPR036121">
    <property type="entry name" value="ATPase_F1/V1/A1_a/bsu_N_sf"/>
</dbReference>
<dbReference type="SMART" id="SM00306">
    <property type="entry name" value="HintN"/>
    <property type="match status" value="1"/>
</dbReference>
<evidence type="ECO:0000256" key="14">
    <source>
        <dbReference type="HAMAP-Rule" id="MF_00309"/>
    </source>
</evidence>
<dbReference type="GO" id="GO:0042777">
    <property type="term" value="P:proton motive force-driven plasma membrane ATP synthesis"/>
    <property type="evidence" value="ECO:0007669"/>
    <property type="project" value="UniProtKB-UniRule"/>
</dbReference>
<dbReference type="PROSITE" id="PS00152">
    <property type="entry name" value="ATPASE_ALPHA_BETA"/>
    <property type="match status" value="1"/>
</dbReference>
<dbReference type="Gene3D" id="2.40.50.100">
    <property type="match status" value="1"/>
</dbReference>
<dbReference type="GO" id="GO:0005886">
    <property type="term" value="C:plasma membrane"/>
    <property type="evidence" value="ECO:0007669"/>
    <property type="project" value="UniProtKB-SubCell"/>
</dbReference>
<keyword evidence="6 14" id="KW-0375">Hydrogen ion transport</keyword>
<dbReference type="InterPro" id="IPR027434">
    <property type="entry name" value="Homing_endonucl"/>
</dbReference>
<dbReference type="CDD" id="cd00081">
    <property type="entry name" value="Hint"/>
    <property type="match status" value="1"/>
</dbReference>
<evidence type="ECO:0000256" key="5">
    <source>
        <dbReference type="ARBA" id="ARBA00022741"/>
    </source>
</evidence>
<dbReference type="Gene3D" id="3.10.28.10">
    <property type="entry name" value="Homing endonucleases"/>
    <property type="match status" value="1"/>
</dbReference>
<evidence type="ECO:0000256" key="4">
    <source>
        <dbReference type="ARBA" id="ARBA00022475"/>
    </source>
</evidence>
<keyword evidence="9 14" id="KW-1278">Translocase</keyword>
<dbReference type="SUPFAM" id="SSF50615">
    <property type="entry name" value="N-terminal domain of alpha and beta subunits of F1 ATP synthase"/>
    <property type="match status" value="1"/>
</dbReference>
<dbReference type="Pfam" id="PF16886">
    <property type="entry name" value="ATP-synt_ab_Xtn"/>
    <property type="match status" value="1"/>
</dbReference>
<dbReference type="InterPro" id="IPR022878">
    <property type="entry name" value="V-ATPase_asu"/>
</dbReference>
<dbReference type="InterPro" id="IPR004042">
    <property type="entry name" value="Intein_endonuc_central"/>
</dbReference>